<feature type="region of interest" description="Disordered" evidence="10">
    <location>
        <begin position="94"/>
        <end position="115"/>
    </location>
</feature>
<dbReference type="SUPFAM" id="SSF52540">
    <property type="entry name" value="P-loop containing nucleoside triphosphate hydrolases"/>
    <property type="match status" value="1"/>
</dbReference>
<dbReference type="GO" id="GO:0070478">
    <property type="term" value="P:nuclear-transcribed mRNA catabolic process, 3'-5' exonucleolytic nonsense-mediated decay"/>
    <property type="evidence" value="ECO:0007669"/>
    <property type="project" value="TreeGrafter"/>
</dbReference>
<keyword evidence="9" id="KW-0175">Coiled coil</keyword>
<keyword evidence="7" id="KW-0694">RNA-binding</keyword>
<dbReference type="PIRSF" id="PIRSF005198">
    <property type="entry name" value="Antiviral_helicase_SKI2"/>
    <property type="match status" value="1"/>
</dbReference>
<dbReference type="PROSITE" id="PS51192">
    <property type="entry name" value="HELICASE_ATP_BIND_1"/>
    <property type="match status" value="1"/>
</dbReference>
<dbReference type="PROSITE" id="PS51194">
    <property type="entry name" value="HELICASE_CTER"/>
    <property type="match status" value="1"/>
</dbReference>
<comment type="catalytic activity">
    <reaction evidence="8">
        <text>ATP + H2O = ADP + phosphate + H(+)</text>
        <dbReference type="Rhea" id="RHEA:13065"/>
        <dbReference type="ChEBI" id="CHEBI:15377"/>
        <dbReference type="ChEBI" id="CHEBI:15378"/>
        <dbReference type="ChEBI" id="CHEBI:30616"/>
        <dbReference type="ChEBI" id="CHEBI:43474"/>
        <dbReference type="ChEBI" id="CHEBI:456216"/>
        <dbReference type="EC" id="3.6.4.13"/>
    </reaction>
</comment>
<evidence type="ECO:0000256" key="1">
    <source>
        <dbReference type="ARBA" id="ARBA00004496"/>
    </source>
</evidence>
<dbReference type="AlphaFoldDB" id="A0A2A3ECB5"/>
<dbReference type="SMART" id="SM00490">
    <property type="entry name" value="HELICc"/>
    <property type="match status" value="1"/>
</dbReference>
<evidence type="ECO:0000259" key="11">
    <source>
        <dbReference type="PROSITE" id="PS51192"/>
    </source>
</evidence>
<dbReference type="GO" id="GO:0003723">
    <property type="term" value="F:RNA binding"/>
    <property type="evidence" value="ECO:0007669"/>
    <property type="project" value="UniProtKB-KW"/>
</dbReference>
<evidence type="ECO:0000256" key="3">
    <source>
        <dbReference type="ARBA" id="ARBA00022741"/>
    </source>
</evidence>
<dbReference type="FunFam" id="3.40.50.300:FF:000354">
    <property type="entry name" value="ATP-dependent RNA helicase SKI2"/>
    <property type="match status" value="1"/>
</dbReference>
<keyword evidence="14" id="KW-1185">Reference proteome</keyword>
<dbReference type="EMBL" id="KZ288292">
    <property type="protein sequence ID" value="PBC29124.1"/>
    <property type="molecule type" value="Genomic_DNA"/>
</dbReference>
<dbReference type="FunFam" id="1.10.3380.30:FF:000001">
    <property type="entry name" value="Ski2 ATP-dependent RNA helicase"/>
    <property type="match status" value="1"/>
</dbReference>
<dbReference type="InterPro" id="IPR025696">
    <property type="entry name" value="Beta-barrel_MTR4"/>
</dbReference>
<dbReference type="OrthoDB" id="64767at2759"/>
<reference evidence="13 14" key="1">
    <citation type="submission" date="2014-07" db="EMBL/GenBank/DDBJ databases">
        <title>Genomic and transcriptomic analysis on Apis cerana provide comprehensive insights into honey bee biology.</title>
        <authorList>
            <person name="Diao Q."/>
            <person name="Sun L."/>
            <person name="Zheng H."/>
            <person name="Zheng H."/>
            <person name="Xu S."/>
            <person name="Wang S."/>
            <person name="Zeng Z."/>
            <person name="Hu F."/>
            <person name="Su S."/>
            <person name="Wu J."/>
        </authorList>
    </citation>
    <scope>NUCLEOTIDE SEQUENCE [LARGE SCALE GENOMIC DNA]</scope>
    <source>
        <tissue evidence="13">Pupae without intestine</tissue>
    </source>
</reference>
<dbReference type="GO" id="GO:0005524">
    <property type="term" value="F:ATP binding"/>
    <property type="evidence" value="ECO:0007669"/>
    <property type="project" value="UniProtKB-KW"/>
</dbReference>
<dbReference type="Pfam" id="PF00271">
    <property type="entry name" value="Helicase_C"/>
    <property type="match status" value="1"/>
</dbReference>
<evidence type="ECO:0000256" key="6">
    <source>
        <dbReference type="ARBA" id="ARBA00022840"/>
    </source>
</evidence>
<keyword evidence="4" id="KW-0378">Hydrolase</keyword>
<keyword evidence="5 13" id="KW-0347">Helicase</keyword>
<dbReference type="InterPro" id="IPR016438">
    <property type="entry name" value="SKI2-like"/>
</dbReference>
<dbReference type="Pfam" id="PF17911">
    <property type="entry name" value="Ski2_N"/>
    <property type="match status" value="1"/>
</dbReference>
<feature type="coiled-coil region" evidence="9">
    <location>
        <begin position="1115"/>
        <end position="1142"/>
    </location>
</feature>
<dbReference type="STRING" id="94128.A0A2A3ECB5"/>
<dbReference type="PANTHER" id="PTHR12131:SF1">
    <property type="entry name" value="ATP-DEPENDENT RNA HELICASE SUPV3L1, MITOCHONDRIAL-RELATED"/>
    <property type="match status" value="1"/>
</dbReference>
<gene>
    <name evidence="13" type="ORF">APICC_07059</name>
</gene>
<dbReference type="Gene3D" id="3.40.50.300">
    <property type="entry name" value="P-loop containing nucleotide triphosphate hydrolases"/>
    <property type="match status" value="2"/>
</dbReference>
<comment type="subcellular location">
    <subcellularLocation>
        <location evidence="1">Cytoplasm</location>
    </subcellularLocation>
</comment>
<dbReference type="Proteomes" id="UP000242457">
    <property type="component" value="Unassembled WGS sequence"/>
</dbReference>
<evidence type="ECO:0000313" key="14">
    <source>
        <dbReference type="Proteomes" id="UP000242457"/>
    </source>
</evidence>
<evidence type="ECO:0000256" key="2">
    <source>
        <dbReference type="ARBA" id="ARBA00022490"/>
    </source>
</evidence>
<dbReference type="InterPro" id="IPR012961">
    <property type="entry name" value="Ski2/MTR4_C"/>
</dbReference>
<evidence type="ECO:0000259" key="12">
    <source>
        <dbReference type="PROSITE" id="PS51194"/>
    </source>
</evidence>
<accession>A0A2A3ECB5</accession>
<dbReference type="InterPro" id="IPR040801">
    <property type="entry name" value="Ski2_N"/>
</dbReference>
<name>A0A2A3ECB5_APICC</name>
<evidence type="ECO:0000256" key="7">
    <source>
        <dbReference type="ARBA" id="ARBA00022884"/>
    </source>
</evidence>
<dbReference type="Pfam" id="PF08148">
    <property type="entry name" value="DSHCT"/>
    <property type="match status" value="1"/>
</dbReference>
<dbReference type="Pfam" id="PF00270">
    <property type="entry name" value="DEAD"/>
    <property type="match status" value="1"/>
</dbReference>
<protein>
    <submittedName>
        <fullName evidence="13">Helicase SKI2W</fullName>
    </submittedName>
</protein>
<dbReference type="CDD" id="cd18795">
    <property type="entry name" value="SF2_C_Ski2"/>
    <property type="match status" value="1"/>
</dbReference>
<keyword evidence="3" id="KW-0547">Nucleotide-binding</keyword>
<keyword evidence="2" id="KW-0963">Cytoplasm</keyword>
<evidence type="ECO:0000256" key="5">
    <source>
        <dbReference type="ARBA" id="ARBA00022806"/>
    </source>
</evidence>
<evidence type="ECO:0000256" key="10">
    <source>
        <dbReference type="SAM" id="MobiDB-lite"/>
    </source>
</evidence>
<evidence type="ECO:0000313" key="13">
    <source>
        <dbReference type="EMBL" id="PBC29124.1"/>
    </source>
</evidence>
<proteinExistence type="predicted"/>
<dbReference type="GO" id="GO:0003724">
    <property type="term" value="F:RNA helicase activity"/>
    <property type="evidence" value="ECO:0007669"/>
    <property type="project" value="UniProtKB-EC"/>
</dbReference>
<feature type="domain" description="Helicase C-terminal" evidence="12">
    <location>
        <begin position="564"/>
        <end position="737"/>
    </location>
</feature>
<dbReference type="GO" id="GO:0016787">
    <property type="term" value="F:hydrolase activity"/>
    <property type="evidence" value="ECO:0007669"/>
    <property type="project" value="UniProtKB-KW"/>
</dbReference>
<dbReference type="FunFam" id="3.40.50.300:FF:000447">
    <property type="entry name" value="helicase SKI2W isoform X2"/>
    <property type="match status" value="1"/>
</dbReference>
<dbReference type="Pfam" id="PF13234">
    <property type="entry name" value="MTR4_beta-barrel"/>
    <property type="match status" value="1"/>
</dbReference>
<dbReference type="InterPro" id="IPR001650">
    <property type="entry name" value="Helicase_C-like"/>
</dbReference>
<keyword evidence="6" id="KW-0067">ATP-binding</keyword>
<dbReference type="GO" id="GO:0055087">
    <property type="term" value="C:Ski complex"/>
    <property type="evidence" value="ECO:0007669"/>
    <property type="project" value="TreeGrafter"/>
</dbReference>
<dbReference type="Gene3D" id="1.10.3380.30">
    <property type="match status" value="1"/>
</dbReference>
<evidence type="ECO:0000256" key="8">
    <source>
        <dbReference type="ARBA" id="ARBA00047984"/>
    </source>
</evidence>
<sequence>MDIKNDTNKQMLEFELPPIWPDIRTELREYIECLDNLPIYHLDNAQCYWPRKPDILSLLNCDIAPLGTTLKFNRDPVTGKLGEMHEVPLKSAGETARNSMSMTRAPGPPSDIIRGNTSNIPFWPGGFDEPEMIVDSSMEEIDFENNLRTLAKGFSAGIEFKSDNYTPKEKTIQQEQESLESEKNEIESTADKINLMAIVEEEQNELDFWKLETKKIKEETKTKTSDISESAFDEITSLLEERDIPILNISEKRVETITEWAEQLDVSVPLTDFEKRIPELAMSFPYELDIFQKQAILKLEEGCNVFVAAHTSAGKTTVAEYAIALSQKHMTKVIYTSPIKALSNQKYRELKRKFESVGLLTGDLQINPNASCLIITTEILQSMLYCASEVLRDLEFVIFDEVHYINNDERGHVWEESVILLPQTVTIVMLSATVPNPLVFADWVGRTKKKKTYVISTLKRPVPLQHYLYTGTDGKTKDDKFLVLGESGQFLLDGWYKATNSKNSKNQVNKNIKDIKKISIHQQMTPKQEQVLWSAFISHLKTQNMLPVVVFMLSRKRCDMSAVLLRNVDLTTETEKHTIRAFFQNNIRHLKGTDRQLPQVLMMQELLESGIGIHHSGILPILKEIVEMLFQTGVVKLLFATETFAMGVNMPARTVVFDSIKKYDGNNFRILYPSEYVQMAGRAGRRGHDTTGMVIVMCRTSVPHFNELKNMMCGQAQNLESKFKVTYSMVLNLRRLNESVTVEAMMRRSFKESPVVINQNNYKMQLQEVENELSKLPLLTDLQKKLSDFYRVAVDYLEYLKYLKPYFYETQKKAVKSLTPGRILLISYESHYNKLALLLGTVQNKGNRQYRVLVLKNSDTSKSIKEIEEKNQKINKSNKWYDIVALTKKEIFIPVGIPSDEVLTIDAWNILEITNCQIKIDYNLVLANWEKRQIPRFKNEEPSQTYKTAMQELMTLSLNASHNSSTLKPYLEMKMNYDVDRKLQHLFDLKKAVYDMKCREILNFEEQFEIVYERSELESKKNKLQLKLSDEGLSLYPEYTNAVALLKNLGYIDNDERVALKGRVALQMGNNELLITELILKNVLTVLQPAEIAALLSALIFQQRTDVEPNLTPELKRSCEEIKEIHAELEALEQHYQLVTLQPLNFGLVEVVYDWAQAKSFAEIMEKTDVQEGIIVRCIQQLSETLRDVKNAATTIGDPVLKEKMEEASTVIKRDIVFAASLCKILEFNLV</sequence>
<dbReference type="InterPro" id="IPR027417">
    <property type="entry name" value="P-loop_NTPase"/>
</dbReference>
<evidence type="ECO:0000256" key="4">
    <source>
        <dbReference type="ARBA" id="ARBA00022801"/>
    </source>
</evidence>
<dbReference type="InterPro" id="IPR011545">
    <property type="entry name" value="DEAD/DEAH_box_helicase_dom"/>
</dbReference>
<dbReference type="InterPro" id="IPR050699">
    <property type="entry name" value="RNA-DNA_Helicase"/>
</dbReference>
<feature type="domain" description="Helicase ATP-binding" evidence="11">
    <location>
        <begin position="296"/>
        <end position="452"/>
    </location>
</feature>
<dbReference type="SMART" id="SM00487">
    <property type="entry name" value="DEXDc"/>
    <property type="match status" value="1"/>
</dbReference>
<feature type="coiled-coil region" evidence="9">
    <location>
        <begin position="169"/>
        <end position="219"/>
    </location>
</feature>
<evidence type="ECO:0000256" key="9">
    <source>
        <dbReference type="SAM" id="Coils"/>
    </source>
</evidence>
<dbReference type="SMART" id="SM01142">
    <property type="entry name" value="DSHCT"/>
    <property type="match status" value="1"/>
</dbReference>
<dbReference type="PANTHER" id="PTHR12131">
    <property type="entry name" value="ATP-DEPENDENT RNA AND DNA HELICASE"/>
    <property type="match status" value="1"/>
</dbReference>
<dbReference type="InterPro" id="IPR014001">
    <property type="entry name" value="Helicase_ATP-bd"/>
</dbReference>
<organism evidence="13 14">
    <name type="scientific">Apis cerana cerana</name>
    <name type="common">Oriental honeybee</name>
    <dbReference type="NCBI Taxonomy" id="94128"/>
    <lineage>
        <taxon>Eukaryota</taxon>
        <taxon>Metazoa</taxon>
        <taxon>Ecdysozoa</taxon>
        <taxon>Arthropoda</taxon>
        <taxon>Hexapoda</taxon>
        <taxon>Insecta</taxon>
        <taxon>Pterygota</taxon>
        <taxon>Neoptera</taxon>
        <taxon>Endopterygota</taxon>
        <taxon>Hymenoptera</taxon>
        <taxon>Apocrita</taxon>
        <taxon>Aculeata</taxon>
        <taxon>Apoidea</taxon>
        <taxon>Anthophila</taxon>
        <taxon>Apidae</taxon>
        <taxon>Apis</taxon>
    </lineage>
</organism>